<evidence type="ECO:0000256" key="1">
    <source>
        <dbReference type="ARBA" id="ARBA00001273"/>
    </source>
</evidence>
<dbReference type="Gene3D" id="3.30.540.10">
    <property type="entry name" value="Fructose-1,6-Bisphosphatase, subunit A, domain 1"/>
    <property type="match status" value="1"/>
</dbReference>
<accession>A0A897N2V1</accession>
<organism evidence="11 12">
    <name type="scientific">Halapricum desulfuricans</name>
    <dbReference type="NCBI Taxonomy" id="2841257"/>
    <lineage>
        <taxon>Archaea</taxon>
        <taxon>Methanobacteriati</taxon>
        <taxon>Methanobacteriota</taxon>
        <taxon>Stenosarchaea group</taxon>
        <taxon>Halobacteria</taxon>
        <taxon>Halobacteriales</taxon>
        <taxon>Haloarculaceae</taxon>
        <taxon>Halapricum</taxon>
    </lineage>
</organism>
<reference evidence="11" key="1">
    <citation type="submission" date="2020-11" db="EMBL/GenBank/DDBJ databases">
        <title>Carbohydrate-dependent, anaerobic sulfur respiration: A novel catabolism in halophilic archaea.</title>
        <authorList>
            <person name="Sorokin D.Y."/>
            <person name="Messina E."/>
            <person name="Smedile F."/>
            <person name="La Cono V."/>
            <person name="Hallsworth J.E."/>
            <person name="Yakimov M.M."/>
        </authorList>
    </citation>
    <scope>NUCLEOTIDE SEQUENCE</scope>
    <source>
        <strain evidence="11">HSR12-1</strain>
    </source>
</reference>
<feature type="binding site" evidence="7">
    <location>
        <position position="99"/>
    </location>
    <ligand>
        <name>Mg(2+)</name>
        <dbReference type="ChEBI" id="CHEBI:18420"/>
        <label>1</label>
    </ligand>
</feature>
<dbReference type="PRINTS" id="PR00115">
    <property type="entry name" value="F16BPHPHTASE"/>
</dbReference>
<evidence type="ECO:0000259" key="9">
    <source>
        <dbReference type="Pfam" id="PF00316"/>
    </source>
</evidence>
<dbReference type="GO" id="GO:0042132">
    <property type="term" value="F:fructose 1,6-bisphosphate 1-phosphatase activity"/>
    <property type="evidence" value="ECO:0007669"/>
    <property type="project" value="UniProtKB-UniRule"/>
</dbReference>
<gene>
    <name evidence="7 11" type="primary">fbp</name>
    <name evidence="11" type="ORF">HSR121_2218</name>
</gene>
<keyword evidence="4 7" id="KW-0378">Hydrolase</keyword>
<protein>
    <recommendedName>
        <fullName evidence="7">Fructose-1,6-bisphosphatase class 1</fullName>
        <shortName evidence="7">FBPase class 1</shortName>
        <ecNumber evidence="7">3.1.3.11</ecNumber>
    </recommendedName>
    <alternativeName>
        <fullName evidence="7">D-fructose-1,6-bisphosphate 1-phosphohydrolase class 1</fullName>
    </alternativeName>
</protein>
<dbReference type="HAMAP" id="MF_01855">
    <property type="entry name" value="FBPase_class1"/>
    <property type="match status" value="1"/>
</dbReference>
<dbReference type="GO" id="GO:0030388">
    <property type="term" value="P:fructose 1,6-bisphosphate metabolic process"/>
    <property type="evidence" value="ECO:0007669"/>
    <property type="project" value="TreeGrafter"/>
</dbReference>
<evidence type="ECO:0000256" key="2">
    <source>
        <dbReference type="ARBA" id="ARBA00010941"/>
    </source>
</evidence>
<dbReference type="Pfam" id="PF18913">
    <property type="entry name" value="FBPase_C"/>
    <property type="match status" value="1"/>
</dbReference>
<comment type="pathway">
    <text evidence="6">Carbohydrate biosynthesis.</text>
</comment>
<keyword evidence="7" id="KW-0479">Metal-binding</keyword>
<name>A0A897N2V1_9EURY</name>
<keyword evidence="7" id="KW-0460">Magnesium</keyword>
<dbReference type="EC" id="3.1.3.11" evidence="7"/>
<dbReference type="GeneID" id="68855783"/>
<evidence type="ECO:0000256" key="5">
    <source>
        <dbReference type="ARBA" id="ARBA00023277"/>
    </source>
</evidence>
<evidence type="ECO:0000256" key="7">
    <source>
        <dbReference type="HAMAP-Rule" id="MF_01855"/>
    </source>
</evidence>
<dbReference type="Pfam" id="PF00316">
    <property type="entry name" value="FBPase"/>
    <property type="match status" value="1"/>
</dbReference>
<evidence type="ECO:0000259" key="10">
    <source>
        <dbReference type="Pfam" id="PF18913"/>
    </source>
</evidence>
<dbReference type="GO" id="GO:0006000">
    <property type="term" value="P:fructose metabolic process"/>
    <property type="evidence" value="ECO:0007669"/>
    <property type="project" value="TreeGrafter"/>
</dbReference>
<evidence type="ECO:0000256" key="4">
    <source>
        <dbReference type="ARBA" id="ARBA00022801"/>
    </source>
</evidence>
<dbReference type="AlphaFoldDB" id="A0A897N2V1"/>
<dbReference type="PANTHER" id="PTHR11556">
    <property type="entry name" value="FRUCTOSE-1,6-BISPHOSPHATASE-RELATED"/>
    <property type="match status" value="1"/>
</dbReference>
<dbReference type="RefSeq" id="WP_229113060.1">
    <property type="nucleotide sequence ID" value="NZ_CP064787.1"/>
</dbReference>
<evidence type="ECO:0000256" key="6">
    <source>
        <dbReference type="ARBA" id="ARBA00024331"/>
    </source>
</evidence>
<dbReference type="GO" id="GO:0005986">
    <property type="term" value="P:sucrose biosynthetic process"/>
    <property type="evidence" value="ECO:0007669"/>
    <property type="project" value="TreeGrafter"/>
</dbReference>
<dbReference type="EMBL" id="CP064787">
    <property type="protein sequence ID" value="QSG06548.1"/>
    <property type="molecule type" value="Genomic_DNA"/>
</dbReference>
<dbReference type="InterPro" id="IPR000146">
    <property type="entry name" value="FBPase_class-1"/>
</dbReference>
<evidence type="ECO:0000313" key="11">
    <source>
        <dbReference type="EMBL" id="QSG06548.1"/>
    </source>
</evidence>
<dbReference type="Gene3D" id="3.40.190.80">
    <property type="match status" value="1"/>
</dbReference>
<feature type="binding site" evidence="7">
    <location>
        <position position="207"/>
    </location>
    <ligand>
        <name>substrate</name>
    </ligand>
</feature>
<dbReference type="GO" id="GO:0006094">
    <property type="term" value="P:gluconeogenesis"/>
    <property type="evidence" value="ECO:0007669"/>
    <property type="project" value="UniProtKB-UniRule"/>
</dbReference>
<evidence type="ECO:0000256" key="8">
    <source>
        <dbReference type="RuleBase" id="RU000508"/>
    </source>
</evidence>
<dbReference type="GO" id="GO:0006002">
    <property type="term" value="P:fructose 6-phosphate metabolic process"/>
    <property type="evidence" value="ECO:0007669"/>
    <property type="project" value="TreeGrafter"/>
</dbReference>
<dbReference type="PIRSF" id="PIRSF000904">
    <property type="entry name" value="FBPtase_SBPase"/>
    <property type="match status" value="1"/>
</dbReference>
<feature type="binding site" evidence="7">
    <location>
        <position position="99"/>
    </location>
    <ligand>
        <name>Mg(2+)</name>
        <dbReference type="ChEBI" id="CHEBI:18420"/>
        <label>2</label>
    </ligand>
</feature>
<dbReference type="GO" id="GO:0000287">
    <property type="term" value="F:magnesium ion binding"/>
    <property type="evidence" value="ECO:0007669"/>
    <property type="project" value="UniProtKB-UniRule"/>
</dbReference>
<proteinExistence type="inferred from homology"/>
<evidence type="ECO:0000313" key="12">
    <source>
        <dbReference type="Proteomes" id="UP000663525"/>
    </source>
</evidence>
<keyword evidence="3 7" id="KW-0963">Cytoplasm</keyword>
<feature type="domain" description="Fructose-1-6-bisphosphatase class 1 C-terminal" evidence="10">
    <location>
        <begin position="173"/>
        <end position="292"/>
    </location>
</feature>
<comment type="subcellular location">
    <subcellularLocation>
        <location evidence="7">Cytoplasm</location>
    </subcellularLocation>
</comment>
<dbReference type="SUPFAM" id="SSF56655">
    <property type="entry name" value="Carbohydrate phosphatase"/>
    <property type="match status" value="1"/>
</dbReference>
<feature type="binding site" evidence="7">
    <location>
        <position position="102"/>
    </location>
    <ligand>
        <name>Mg(2+)</name>
        <dbReference type="ChEBI" id="CHEBI:18420"/>
        <label>2</label>
    </ligand>
</feature>
<feature type="binding site" evidence="7">
    <location>
        <position position="243"/>
    </location>
    <ligand>
        <name>Mg(2+)</name>
        <dbReference type="ChEBI" id="CHEBI:18420"/>
        <label>2</label>
    </ligand>
</feature>
<dbReference type="InterPro" id="IPR044015">
    <property type="entry name" value="FBPase_C_dom"/>
</dbReference>
<dbReference type="InterPro" id="IPR033391">
    <property type="entry name" value="FBPase_N"/>
</dbReference>
<feature type="binding site" evidence="7">
    <location>
        <begin position="102"/>
        <end position="105"/>
    </location>
    <ligand>
        <name>substrate</name>
    </ligand>
</feature>
<dbReference type="Proteomes" id="UP000663525">
    <property type="component" value="Chromosome"/>
</dbReference>
<comment type="caution">
    <text evidence="7">Lacks conserved residue(s) required for the propagation of feature annotation.</text>
</comment>
<sequence>MGTSGPGSNDLEAAAEPACITSIVDTVAKAVPKLRTAFETHRSYEGEANPSGEEMLAADVYADELLESRLGKLACVGTYASEERADPVSVGSGLSVAVDPLDGSSNLGSNNGVGTIVGVYDGDLPAGGRDLIGAIYVLYGPTTTAMVATRDGVTEYLLTQGGREVLTPSVSFPETGTVYGFGGPVPEWSGAFRRYAMSVQRRLKRRYGGALVADVNQVLSHGGVFAYPRLETRPSGKLRLQFEANPIAFVIEQAGGVSYQGERSVLDTEPERLHQRTPLFVGSPEPLAELIETLGGATTDPAVTTRESPWD</sequence>
<feature type="binding site" evidence="7">
    <location>
        <position position="237"/>
    </location>
    <ligand>
        <name>substrate</name>
    </ligand>
</feature>
<dbReference type="GO" id="GO:0005737">
    <property type="term" value="C:cytoplasm"/>
    <property type="evidence" value="ECO:0007669"/>
    <property type="project" value="UniProtKB-SubCell"/>
</dbReference>
<feature type="binding site" evidence="7">
    <location>
        <position position="101"/>
    </location>
    <ligand>
        <name>Mg(2+)</name>
        <dbReference type="ChEBI" id="CHEBI:18420"/>
        <label>1</label>
    </ligand>
</feature>
<comment type="subunit">
    <text evidence="7">Homotetramer.</text>
</comment>
<comment type="similarity">
    <text evidence="2 7 8">Belongs to the FBPase class 1 family.</text>
</comment>
<feature type="binding site" evidence="7">
    <location>
        <position position="82"/>
    </location>
    <ligand>
        <name>Mg(2+)</name>
        <dbReference type="ChEBI" id="CHEBI:18420"/>
        <label>1</label>
    </ligand>
</feature>
<feature type="domain" description="Fructose-1-6-bisphosphatase class I N-terminal" evidence="9">
    <location>
        <begin position="43"/>
        <end position="160"/>
    </location>
</feature>
<comment type="catalytic activity">
    <reaction evidence="1 7">
        <text>beta-D-fructose 1,6-bisphosphate + H2O = beta-D-fructose 6-phosphate + phosphate</text>
        <dbReference type="Rhea" id="RHEA:11064"/>
        <dbReference type="ChEBI" id="CHEBI:15377"/>
        <dbReference type="ChEBI" id="CHEBI:32966"/>
        <dbReference type="ChEBI" id="CHEBI:43474"/>
        <dbReference type="ChEBI" id="CHEBI:57634"/>
        <dbReference type="EC" id="3.1.3.11"/>
    </reaction>
</comment>
<dbReference type="InterPro" id="IPR028343">
    <property type="entry name" value="FBPtase"/>
</dbReference>
<comment type="cofactor">
    <cofactor evidence="7">
        <name>Mg(2+)</name>
        <dbReference type="ChEBI" id="CHEBI:18420"/>
    </cofactor>
    <text evidence="7">Binds 2 magnesium ions per subunit.</text>
</comment>
<dbReference type="PANTHER" id="PTHR11556:SF35">
    <property type="entry name" value="SEDOHEPTULOSE-1,7-BISPHOSPHATASE, CHLOROPLASTIC"/>
    <property type="match status" value="1"/>
</dbReference>
<keyword evidence="5 7" id="KW-0119">Carbohydrate metabolism</keyword>
<evidence type="ECO:0000256" key="3">
    <source>
        <dbReference type="ARBA" id="ARBA00022490"/>
    </source>
</evidence>